<evidence type="ECO:0000313" key="1">
    <source>
        <dbReference type="EMBL" id="KAK7844822.1"/>
    </source>
</evidence>
<organism evidence="1 2">
    <name type="scientific">Quercus suber</name>
    <name type="common">Cork oak</name>
    <dbReference type="NCBI Taxonomy" id="58331"/>
    <lineage>
        <taxon>Eukaryota</taxon>
        <taxon>Viridiplantae</taxon>
        <taxon>Streptophyta</taxon>
        <taxon>Embryophyta</taxon>
        <taxon>Tracheophyta</taxon>
        <taxon>Spermatophyta</taxon>
        <taxon>Magnoliopsida</taxon>
        <taxon>eudicotyledons</taxon>
        <taxon>Gunneridae</taxon>
        <taxon>Pentapetalae</taxon>
        <taxon>rosids</taxon>
        <taxon>fabids</taxon>
        <taxon>Fagales</taxon>
        <taxon>Fagaceae</taxon>
        <taxon>Quercus</taxon>
    </lineage>
</organism>
<dbReference type="EMBL" id="PKMF04000179">
    <property type="protein sequence ID" value="KAK7844822.1"/>
    <property type="molecule type" value="Genomic_DNA"/>
</dbReference>
<keyword evidence="2" id="KW-1185">Reference proteome</keyword>
<reference evidence="1 2" key="1">
    <citation type="journal article" date="2018" name="Sci. Data">
        <title>The draft genome sequence of cork oak.</title>
        <authorList>
            <person name="Ramos A.M."/>
            <person name="Usie A."/>
            <person name="Barbosa P."/>
            <person name="Barros P.M."/>
            <person name="Capote T."/>
            <person name="Chaves I."/>
            <person name="Simoes F."/>
            <person name="Abreu I."/>
            <person name="Carrasquinho I."/>
            <person name="Faro C."/>
            <person name="Guimaraes J.B."/>
            <person name="Mendonca D."/>
            <person name="Nobrega F."/>
            <person name="Rodrigues L."/>
            <person name="Saibo N.J.M."/>
            <person name="Varela M.C."/>
            <person name="Egas C."/>
            <person name="Matos J."/>
            <person name="Miguel C.M."/>
            <person name="Oliveira M.M."/>
            <person name="Ricardo C.P."/>
            <person name="Goncalves S."/>
        </authorList>
    </citation>
    <scope>NUCLEOTIDE SEQUENCE [LARGE SCALE GENOMIC DNA]</scope>
    <source>
        <strain evidence="2">cv. HL8</strain>
    </source>
</reference>
<comment type="caution">
    <text evidence="1">The sequence shown here is derived from an EMBL/GenBank/DDBJ whole genome shotgun (WGS) entry which is preliminary data.</text>
</comment>
<dbReference type="Proteomes" id="UP000237347">
    <property type="component" value="Unassembled WGS sequence"/>
</dbReference>
<accession>A0AAW0L0C9</accession>
<dbReference type="AlphaFoldDB" id="A0AAW0L0C9"/>
<gene>
    <name evidence="1" type="ORF">CFP56_010319</name>
</gene>
<name>A0AAW0L0C9_QUESU</name>
<sequence length="420" mass="49373">MKVEDEETMELEVQLHKRFKHDPSLLAAMESSTEPVTESAMEAVTKPPITIWKSIRDRVLRKSDLPLASEEGYDNVHIFYPAWTNSDRLLIKIGQSGLDLNEVDREFAKLVPPSPPEEKTNLVLRICFFDKRPREDYTVDRYCNFLRTYEGRLAFRIRKEMSMRTECRYVEDEETTELEVQLHKRFKHNPSLLAAMESSTEPVTESAMEAVTKSPMTIWKSIRDRVLRKSDLPLASEEGYDNVHIFYPAWTNSDRLLIKIGQTGLDLNEVDREFAKLVPPPPPEEKTNLVLRICFFDKRPEKGYTFAWVRDFSSRWNAGEESYDSGDDDLIDDEVEVDKGEVDEVDKVEVYEVEVDEFDEIEVDEDEDDDFLYALKSDRDVFEREDYTVDRYCNFLRTYEGRLAFRIRKEMSMRTECRYV</sequence>
<evidence type="ECO:0000313" key="2">
    <source>
        <dbReference type="Proteomes" id="UP000237347"/>
    </source>
</evidence>
<protein>
    <submittedName>
        <fullName evidence="1">Uncharacterized protein</fullName>
    </submittedName>
</protein>
<proteinExistence type="predicted"/>